<evidence type="ECO:0000313" key="2">
    <source>
        <dbReference type="Proteomes" id="UP001597375"/>
    </source>
</evidence>
<evidence type="ECO:0000313" key="1">
    <source>
        <dbReference type="EMBL" id="MFD2256596.1"/>
    </source>
</evidence>
<keyword evidence="2" id="KW-1185">Reference proteome</keyword>
<protein>
    <submittedName>
        <fullName evidence="1">Uncharacterized protein</fullName>
    </submittedName>
</protein>
<name>A0ABW5DAE1_9BACT</name>
<dbReference type="RefSeq" id="WP_386819888.1">
    <property type="nucleotide sequence ID" value="NZ_JBHUIT010000010.1"/>
</dbReference>
<reference evidence="2" key="1">
    <citation type="journal article" date="2019" name="Int. J. Syst. Evol. Microbiol.">
        <title>The Global Catalogue of Microorganisms (GCM) 10K type strain sequencing project: providing services to taxonomists for standard genome sequencing and annotation.</title>
        <authorList>
            <consortium name="The Broad Institute Genomics Platform"/>
            <consortium name="The Broad Institute Genome Sequencing Center for Infectious Disease"/>
            <person name="Wu L."/>
            <person name="Ma J."/>
        </authorList>
    </citation>
    <scope>NUCLEOTIDE SEQUENCE [LARGE SCALE GENOMIC DNA]</scope>
    <source>
        <strain evidence="2">CGMCC 4.7106</strain>
    </source>
</reference>
<comment type="caution">
    <text evidence="1">The sequence shown here is derived from an EMBL/GenBank/DDBJ whole genome shotgun (WGS) entry which is preliminary data.</text>
</comment>
<feature type="non-terminal residue" evidence="1">
    <location>
        <position position="1"/>
    </location>
</feature>
<dbReference type="EMBL" id="JBHUIT010000010">
    <property type="protein sequence ID" value="MFD2256596.1"/>
    <property type="molecule type" value="Genomic_DNA"/>
</dbReference>
<proteinExistence type="predicted"/>
<sequence length="138" mass="14808">FGTENWAAQWTYLDEAGFFGDISSGVDPIPAYVDTDGDGLSDFLETKLAAHGFNPNLAQPALVAQLLGNSELYTSDSIQDLSADDIVVQKSGSSVTLSIPVESSNNLVPPFTPAGNATLQLNNVPSDKQFYRFRIPQP</sequence>
<accession>A0ABW5DAE1</accession>
<gene>
    <name evidence="1" type="ORF">ACFSSA_07910</name>
</gene>
<organism evidence="1 2">
    <name type="scientific">Luteolibacter algae</name>
    <dbReference type="NCBI Taxonomy" id="454151"/>
    <lineage>
        <taxon>Bacteria</taxon>
        <taxon>Pseudomonadati</taxon>
        <taxon>Verrucomicrobiota</taxon>
        <taxon>Verrucomicrobiia</taxon>
        <taxon>Verrucomicrobiales</taxon>
        <taxon>Verrucomicrobiaceae</taxon>
        <taxon>Luteolibacter</taxon>
    </lineage>
</organism>
<dbReference type="Proteomes" id="UP001597375">
    <property type="component" value="Unassembled WGS sequence"/>
</dbReference>